<dbReference type="RefSeq" id="WP_035378386.1">
    <property type="nucleotide sequence ID" value="NZ_JACAOJ010000002.1"/>
</dbReference>
<dbReference type="PATRIC" id="fig|104102.7.peg.882"/>
<gene>
    <name evidence="1" type="ORF">AtDm6_0888</name>
</gene>
<comment type="caution">
    <text evidence="1">The sequence shown here is derived from an EMBL/GenBank/DDBJ whole genome shotgun (WGS) entry which is preliminary data.</text>
</comment>
<protein>
    <recommendedName>
        <fullName evidence="3">Burkholderia phage Bcep781 gp09</fullName>
    </recommendedName>
</protein>
<proteinExistence type="predicted"/>
<dbReference type="AlphaFoldDB" id="A0A094YUV5"/>
<dbReference type="Proteomes" id="UP000029448">
    <property type="component" value="Unassembled WGS sequence"/>
</dbReference>
<evidence type="ECO:0000313" key="1">
    <source>
        <dbReference type="EMBL" id="KGB25207.1"/>
    </source>
</evidence>
<evidence type="ECO:0000313" key="2">
    <source>
        <dbReference type="Proteomes" id="UP000029448"/>
    </source>
</evidence>
<keyword evidence="2" id="KW-1185">Reference proteome</keyword>
<accession>A0A094YUV5</accession>
<dbReference type="STRING" id="104102.AtDm6_0888"/>
<dbReference type="EMBL" id="JOKM01000021">
    <property type="protein sequence ID" value="KGB25207.1"/>
    <property type="molecule type" value="Genomic_DNA"/>
</dbReference>
<evidence type="ECO:0008006" key="3">
    <source>
        <dbReference type="Google" id="ProtNLM"/>
    </source>
</evidence>
<organism evidence="1 2">
    <name type="scientific">Acetobacter tropicalis</name>
    <dbReference type="NCBI Taxonomy" id="104102"/>
    <lineage>
        <taxon>Bacteria</taxon>
        <taxon>Pseudomonadati</taxon>
        <taxon>Pseudomonadota</taxon>
        <taxon>Alphaproteobacteria</taxon>
        <taxon>Acetobacterales</taxon>
        <taxon>Acetobacteraceae</taxon>
        <taxon>Acetobacter</taxon>
    </lineage>
</organism>
<dbReference type="GeneID" id="89477678"/>
<sequence>MASPATVTIGCKLPNGLVLALGETRHTLAGTRASAVVGGYGLTPVPADFWSAWSRQYAAFPPLQQGLIFAQPTVDKAAAQAREHAALRTGLEPINPQTPAPGITPA</sequence>
<reference evidence="1 2" key="1">
    <citation type="submission" date="2014-06" db="EMBL/GenBank/DDBJ databases">
        <title>Functional and comparative genomic analyses of the Drosophila gut microbiota identify candidate symbiosis factors.</title>
        <authorList>
            <person name="Newell P.D."/>
            <person name="Chaston J.M."/>
            <person name="Douglas A.E."/>
        </authorList>
    </citation>
    <scope>NUCLEOTIDE SEQUENCE [LARGE SCALE GENOMIC DNA]</scope>
    <source>
        <strain evidence="1 2">DmCS_006</strain>
    </source>
</reference>
<name>A0A094YUV5_9PROT</name>